<protein>
    <submittedName>
        <fullName evidence="1">Uncharacterized protein</fullName>
    </submittedName>
</protein>
<dbReference type="Proteomes" id="UP000828941">
    <property type="component" value="Chromosome 9"/>
</dbReference>
<gene>
    <name evidence="1" type="ORF">L6164_023362</name>
</gene>
<accession>A0ACB9MJZ3</accession>
<comment type="caution">
    <text evidence="1">The sequence shown here is derived from an EMBL/GenBank/DDBJ whole genome shotgun (WGS) entry which is preliminary data.</text>
</comment>
<keyword evidence="2" id="KW-1185">Reference proteome</keyword>
<evidence type="ECO:0000313" key="1">
    <source>
        <dbReference type="EMBL" id="KAI4323784.1"/>
    </source>
</evidence>
<sequence length="158" mass="19236">MRFKVTSSRFGGDWKEYYLAPYYYGVFLCSLHHKPRKKLKMHITTLRCKKQWIHRKHDDLDLISISIFYERAEAAVSFDQMVNMYPPPSQMPRFWGTVVKMKLYAHSKTVYFNNHPMLYKMVERNTANWRKVRKIARLVLHGRDIRRLVFQRYKAWSL</sequence>
<proteinExistence type="predicted"/>
<reference evidence="1 2" key="1">
    <citation type="journal article" date="2022" name="DNA Res.">
        <title>Chromosomal-level genome assembly of the orchid tree Bauhinia variegata (Leguminosae; Cercidoideae) supports the allotetraploid origin hypothesis of Bauhinia.</title>
        <authorList>
            <person name="Zhong Y."/>
            <person name="Chen Y."/>
            <person name="Zheng D."/>
            <person name="Pang J."/>
            <person name="Liu Y."/>
            <person name="Luo S."/>
            <person name="Meng S."/>
            <person name="Qian L."/>
            <person name="Wei D."/>
            <person name="Dai S."/>
            <person name="Zhou R."/>
        </authorList>
    </citation>
    <scope>NUCLEOTIDE SEQUENCE [LARGE SCALE GENOMIC DNA]</scope>
    <source>
        <strain evidence="1">BV-YZ2020</strain>
    </source>
</reference>
<organism evidence="1 2">
    <name type="scientific">Bauhinia variegata</name>
    <name type="common">Purple orchid tree</name>
    <name type="synonym">Phanera variegata</name>
    <dbReference type="NCBI Taxonomy" id="167791"/>
    <lineage>
        <taxon>Eukaryota</taxon>
        <taxon>Viridiplantae</taxon>
        <taxon>Streptophyta</taxon>
        <taxon>Embryophyta</taxon>
        <taxon>Tracheophyta</taxon>
        <taxon>Spermatophyta</taxon>
        <taxon>Magnoliopsida</taxon>
        <taxon>eudicotyledons</taxon>
        <taxon>Gunneridae</taxon>
        <taxon>Pentapetalae</taxon>
        <taxon>rosids</taxon>
        <taxon>fabids</taxon>
        <taxon>Fabales</taxon>
        <taxon>Fabaceae</taxon>
        <taxon>Cercidoideae</taxon>
        <taxon>Cercideae</taxon>
        <taxon>Bauhiniinae</taxon>
        <taxon>Bauhinia</taxon>
    </lineage>
</organism>
<name>A0ACB9MJZ3_BAUVA</name>
<dbReference type="EMBL" id="CM039434">
    <property type="protein sequence ID" value="KAI4323784.1"/>
    <property type="molecule type" value="Genomic_DNA"/>
</dbReference>
<evidence type="ECO:0000313" key="2">
    <source>
        <dbReference type="Proteomes" id="UP000828941"/>
    </source>
</evidence>